<keyword evidence="2" id="KW-1185">Reference proteome</keyword>
<evidence type="ECO:0000313" key="2">
    <source>
        <dbReference type="Proteomes" id="UP000295260"/>
    </source>
</evidence>
<reference evidence="1 2" key="1">
    <citation type="submission" date="2019-03" db="EMBL/GenBank/DDBJ databases">
        <title>Genomic Encyclopedia of Archaeal and Bacterial Type Strains, Phase II (KMG-II): from individual species to whole genera.</title>
        <authorList>
            <person name="Goeker M."/>
        </authorList>
    </citation>
    <scope>NUCLEOTIDE SEQUENCE [LARGE SCALE GENOMIC DNA]</scope>
    <source>
        <strain evidence="1 2">DSM 25687</strain>
    </source>
</reference>
<dbReference type="RefSeq" id="WP_133533202.1">
    <property type="nucleotide sequence ID" value="NZ_SNXR01000014.1"/>
</dbReference>
<evidence type="ECO:0008006" key="3">
    <source>
        <dbReference type="Google" id="ProtNLM"/>
    </source>
</evidence>
<dbReference type="AlphaFoldDB" id="A0A4R6Q830"/>
<evidence type="ECO:0000313" key="1">
    <source>
        <dbReference type="EMBL" id="TDP58704.1"/>
    </source>
</evidence>
<organism evidence="1 2">
    <name type="scientific">Flavobacterium dankookense</name>
    <dbReference type="NCBI Taxonomy" id="706186"/>
    <lineage>
        <taxon>Bacteria</taxon>
        <taxon>Pseudomonadati</taxon>
        <taxon>Bacteroidota</taxon>
        <taxon>Flavobacteriia</taxon>
        <taxon>Flavobacteriales</taxon>
        <taxon>Flavobacteriaceae</taxon>
        <taxon>Flavobacterium</taxon>
    </lineage>
</organism>
<dbReference type="PROSITE" id="PS51257">
    <property type="entry name" value="PROKAR_LIPOPROTEIN"/>
    <property type="match status" value="1"/>
</dbReference>
<protein>
    <recommendedName>
        <fullName evidence="3">MORN repeat protein</fullName>
    </recommendedName>
</protein>
<dbReference type="Proteomes" id="UP000295260">
    <property type="component" value="Unassembled WGS sequence"/>
</dbReference>
<proteinExistence type="predicted"/>
<dbReference type="EMBL" id="SNXR01000014">
    <property type="protein sequence ID" value="TDP58704.1"/>
    <property type="molecule type" value="Genomic_DNA"/>
</dbReference>
<name>A0A4R6Q830_9FLAO</name>
<accession>A0A4R6Q830</accession>
<dbReference type="OrthoDB" id="8536728at2"/>
<sequence length="138" mass="16368">MKFLLIFLTAFITIGFSSCKTNKTINHHREGKWVFKDTVNGVLYKSKGKYKQSQEIKMWKYFEDCKLVKTEKYEDNICHIKTFDEKGRTTSIGKSMIVEENNETHWYLTGDWIFFDKKGKIIGIKKYEKGELISEIEM</sequence>
<comment type="caution">
    <text evidence="1">The sequence shown here is derived from an EMBL/GenBank/DDBJ whole genome shotgun (WGS) entry which is preliminary data.</text>
</comment>
<gene>
    <name evidence="1" type="ORF">BC748_1934</name>
</gene>